<dbReference type="EMBL" id="FXBL01000004">
    <property type="protein sequence ID" value="SMH50708.1"/>
    <property type="molecule type" value="Genomic_DNA"/>
</dbReference>
<name>A0A1X7PH92_9HYPH</name>
<evidence type="ECO:0000256" key="1">
    <source>
        <dbReference type="ARBA" id="ARBA00004429"/>
    </source>
</evidence>
<feature type="domain" description="Tripartite ATP-independent periplasmic transporters DctQ component" evidence="10">
    <location>
        <begin position="34"/>
        <end position="161"/>
    </location>
</feature>
<evidence type="ECO:0000256" key="6">
    <source>
        <dbReference type="ARBA" id="ARBA00022989"/>
    </source>
</evidence>
<evidence type="ECO:0000313" key="11">
    <source>
        <dbReference type="EMBL" id="SMH50708.1"/>
    </source>
</evidence>
<evidence type="ECO:0000256" key="7">
    <source>
        <dbReference type="ARBA" id="ARBA00023136"/>
    </source>
</evidence>
<evidence type="ECO:0000256" key="4">
    <source>
        <dbReference type="ARBA" id="ARBA00022519"/>
    </source>
</evidence>
<dbReference type="Proteomes" id="UP000193083">
    <property type="component" value="Unassembled WGS sequence"/>
</dbReference>
<dbReference type="RefSeq" id="WP_176247580.1">
    <property type="nucleotide sequence ID" value="NZ_FXBL01000004.1"/>
</dbReference>
<dbReference type="InterPro" id="IPR007387">
    <property type="entry name" value="TRAP_DctQ"/>
</dbReference>
<evidence type="ECO:0000313" key="12">
    <source>
        <dbReference type="Proteomes" id="UP000193083"/>
    </source>
</evidence>
<feature type="transmembrane region" description="Helical" evidence="9">
    <location>
        <begin position="137"/>
        <end position="155"/>
    </location>
</feature>
<proteinExistence type="inferred from homology"/>
<dbReference type="GO" id="GO:0022857">
    <property type="term" value="F:transmembrane transporter activity"/>
    <property type="evidence" value="ECO:0007669"/>
    <property type="project" value="UniProtKB-UniRule"/>
</dbReference>
<evidence type="ECO:0000256" key="2">
    <source>
        <dbReference type="ARBA" id="ARBA00022448"/>
    </source>
</evidence>
<evidence type="ECO:0000256" key="3">
    <source>
        <dbReference type="ARBA" id="ARBA00022475"/>
    </source>
</evidence>
<accession>A0A1X7PH92</accession>
<dbReference type="InterPro" id="IPR055348">
    <property type="entry name" value="DctQ"/>
</dbReference>
<comment type="subcellular location">
    <subcellularLocation>
        <location evidence="1 9">Cell inner membrane</location>
        <topology evidence="1 9">Multi-pass membrane protein</topology>
    </subcellularLocation>
</comment>
<dbReference type="GO" id="GO:0015740">
    <property type="term" value="P:C4-dicarboxylate transport"/>
    <property type="evidence" value="ECO:0007669"/>
    <property type="project" value="TreeGrafter"/>
</dbReference>
<keyword evidence="4 9" id="KW-0997">Cell inner membrane</keyword>
<dbReference type="AlphaFoldDB" id="A0A1X7PH92"/>
<dbReference type="GO" id="GO:0005886">
    <property type="term" value="C:plasma membrane"/>
    <property type="evidence" value="ECO:0007669"/>
    <property type="project" value="UniProtKB-SubCell"/>
</dbReference>
<dbReference type="PANTHER" id="PTHR35011:SF2">
    <property type="entry name" value="2,3-DIKETO-L-GULONATE TRAP TRANSPORTER SMALL PERMEASE PROTEIN YIAM"/>
    <property type="match status" value="1"/>
</dbReference>
<reference evidence="12" key="1">
    <citation type="submission" date="2017-04" db="EMBL/GenBank/DDBJ databases">
        <authorList>
            <person name="Varghese N."/>
            <person name="Submissions S."/>
        </authorList>
    </citation>
    <scope>NUCLEOTIDE SEQUENCE [LARGE SCALE GENOMIC DNA]</scope>
    <source>
        <strain evidence="12">B5P</strain>
    </source>
</reference>
<comment type="subunit">
    <text evidence="9">The complex comprises the extracytoplasmic solute receptor protein and the two transmembrane proteins.</text>
</comment>
<keyword evidence="7 9" id="KW-0472">Membrane</keyword>
<keyword evidence="12" id="KW-1185">Reference proteome</keyword>
<gene>
    <name evidence="11" type="ORF">SAMN02982922_4244</name>
</gene>
<evidence type="ECO:0000256" key="9">
    <source>
        <dbReference type="RuleBase" id="RU369079"/>
    </source>
</evidence>
<keyword evidence="5 9" id="KW-0812">Transmembrane</keyword>
<evidence type="ECO:0000259" key="10">
    <source>
        <dbReference type="Pfam" id="PF04290"/>
    </source>
</evidence>
<evidence type="ECO:0000256" key="8">
    <source>
        <dbReference type="ARBA" id="ARBA00038436"/>
    </source>
</evidence>
<feature type="transmembrane region" description="Helical" evidence="9">
    <location>
        <begin position="57"/>
        <end position="74"/>
    </location>
</feature>
<keyword evidence="6 9" id="KW-1133">Transmembrane helix</keyword>
<feature type="transmembrane region" description="Helical" evidence="9">
    <location>
        <begin position="103"/>
        <end position="121"/>
    </location>
</feature>
<keyword evidence="2 9" id="KW-0813">Transport</keyword>
<feature type="transmembrane region" description="Helical" evidence="9">
    <location>
        <begin position="21"/>
        <end position="45"/>
    </location>
</feature>
<organism evidence="11 12">
    <name type="scientific">Mesorhizobium australicum</name>
    <dbReference type="NCBI Taxonomy" id="536018"/>
    <lineage>
        <taxon>Bacteria</taxon>
        <taxon>Pseudomonadati</taxon>
        <taxon>Pseudomonadota</taxon>
        <taxon>Alphaproteobacteria</taxon>
        <taxon>Hyphomicrobiales</taxon>
        <taxon>Phyllobacteriaceae</taxon>
        <taxon>Mesorhizobium</taxon>
    </lineage>
</organism>
<keyword evidence="3" id="KW-1003">Cell membrane</keyword>
<protein>
    <recommendedName>
        <fullName evidence="9">TRAP transporter small permease protein</fullName>
    </recommendedName>
</protein>
<dbReference type="PANTHER" id="PTHR35011">
    <property type="entry name" value="2,3-DIKETO-L-GULONATE TRAP TRANSPORTER SMALL PERMEASE PROTEIN YIAM"/>
    <property type="match status" value="1"/>
</dbReference>
<dbReference type="Pfam" id="PF04290">
    <property type="entry name" value="DctQ"/>
    <property type="match status" value="1"/>
</dbReference>
<comment type="function">
    <text evidence="9">Part of the tripartite ATP-independent periplasmic (TRAP) transport system.</text>
</comment>
<evidence type="ECO:0000256" key="5">
    <source>
        <dbReference type="ARBA" id="ARBA00022692"/>
    </source>
</evidence>
<comment type="similarity">
    <text evidence="8 9">Belongs to the TRAP transporter small permease family.</text>
</comment>
<sequence>MTGHQPGQGSGPGRESLDLRLLTLIASLLVAATVGLTFAQVVLRYVFNIPQTWVEEVGRYLFIWITFLGAAAAFSRDTHIRVDAVMALFGEGVARGADLIRRLIELAGVAALLYSGMLVAWKHRNAKFYTMPDVPQVIFYLAVPVGSAFALFYVLRGVARWKRRRGA</sequence>